<dbReference type="EMBL" id="JANPWB010000012">
    <property type="protein sequence ID" value="KAJ1119124.1"/>
    <property type="molecule type" value="Genomic_DNA"/>
</dbReference>
<dbReference type="AlphaFoldDB" id="A0AAV7NVV1"/>
<evidence type="ECO:0000313" key="3">
    <source>
        <dbReference type="Proteomes" id="UP001066276"/>
    </source>
</evidence>
<feature type="region of interest" description="Disordered" evidence="1">
    <location>
        <begin position="1"/>
        <end position="87"/>
    </location>
</feature>
<evidence type="ECO:0000256" key="1">
    <source>
        <dbReference type="SAM" id="MobiDB-lite"/>
    </source>
</evidence>
<comment type="caution">
    <text evidence="2">The sequence shown here is derived from an EMBL/GenBank/DDBJ whole genome shotgun (WGS) entry which is preliminary data.</text>
</comment>
<protein>
    <submittedName>
        <fullName evidence="2">Uncharacterized protein</fullName>
    </submittedName>
</protein>
<name>A0AAV7NVV1_PLEWA</name>
<sequence length="263" mass="27656">MSTSTAGHLSPSVRPSQHPVLTPPASNLGPAPGRAHHSKRRKTGPSEAARRLQPHVQCRQSTLPTSCPAGPSPIQPAQSPARGQPPTFLAMGFNHGHQCGQQRPTWAIQHRGPRTAITAGSRYIPGPLSQPAPPPGLRAQQLPAARPHRPHSPPIHTATSPLQGPRAEVAAVMGKPGSRGPTRPDRQTAPGRTPHSNKRHQASATLSTAQPLSSTAGPTGQTIPEGRPRRAAAPAEPRSTQSHHRSPEAVHGSCRGPAVRPNR</sequence>
<accession>A0AAV7NVV1</accession>
<feature type="compositionally biased region" description="Polar residues" evidence="1">
    <location>
        <begin position="202"/>
        <end position="222"/>
    </location>
</feature>
<feature type="compositionally biased region" description="Basic residues" evidence="1">
    <location>
        <begin position="34"/>
        <end position="43"/>
    </location>
</feature>
<gene>
    <name evidence="2" type="ORF">NDU88_007310</name>
</gene>
<feature type="region of interest" description="Disordered" evidence="1">
    <location>
        <begin position="118"/>
        <end position="263"/>
    </location>
</feature>
<evidence type="ECO:0000313" key="2">
    <source>
        <dbReference type="EMBL" id="KAJ1119124.1"/>
    </source>
</evidence>
<proteinExistence type="predicted"/>
<reference evidence="2" key="1">
    <citation type="journal article" date="2022" name="bioRxiv">
        <title>Sequencing and chromosome-scale assembly of the giantPleurodeles waltlgenome.</title>
        <authorList>
            <person name="Brown T."/>
            <person name="Elewa A."/>
            <person name="Iarovenko S."/>
            <person name="Subramanian E."/>
            <person name="Araus A.J."/>
            <person name="Petzold A."/>
            <person name="Susuki M."/>
            <person name="Suzuki K.-i.T."/>
            <person name="Hayashi T."/>
            <person name="Toyoda A."/>
            <person name="Oliveira C."/>
            <person name="Osipova E."/>
            <person name="Leigh N.D."/>
            <person name="Simon A."/>
            <person name="Yun M.H."/>
        </authorList>
    </citation>
    <scope>NUCLEOTIDE SEQUENCE</scope>
    <source>
        <strain evidence="2">20211129_DDA</strain>
        <tissue evidence="2">Liver</tissue>
    </source>
</reference>
<organism evidence="2 3">
    <name type="scientific">Pleurodeles waltl</name>
    <name type="common">Iberian ribbed newt</name>
    <dbReference type="NCBI Taxonomy" id="8319"/>
    <lineage>
        <taxon>Eukaryota</taxon>
        <taxon>Metazoa</taxon>
        <taxon>Chordata</taxon>
        <taxon>Craniata</taxon>
        <taxon>Vertebrata</taxon>
        <taxon>Euteleostomi</taxon>
        <taxon>Amphibia</taxon>
        <taxon>Batrachia</taxon>
        <taxon>Caudata</taxon>
        <taxon>Salamandroidea</taxon>
        <taxon>Salamandridae</taxon>
        <taxon>Pleurodelinae</taxon>
        <taxon>Pleurodeles</taxon>
    </lineage>
</organism>
<keyword evidence="3" id="KW-1185">Reference proteome</keyword>
<dbReference type="Proteomes" id="UP001066276">
    <property type="component" value="Chromosome 8"/>
</dbReference>